<evidence type="ECO:0000256" key="2">
    <source>
        <dbReference type="ARBA" id="ARBA00008685"/>
    </source>
</evidence>
<dbReference type="Pfam" id="PF24576">
    <property type="entry name" value="IR75A_N"/>
    <property type="match status" value="1"/>
</dbReference>
<evidence type="ECO:0000256" key="6">
    <source>
        <dbReference type="ARBA" id="ARBA00023136"/>
    </source>
</evidence>
<evidence type="ECO:0000256" key="1">
    <source>
        <dbReference type="ARBA" id="ARBA00004651"/>
    </source>
</evidence>
<accession>A0ABR1BDG9</accession>
<dbReference type="PANTHER" id="PTHR42643:SF24">
    <property type="entry name" value="IONOTROPIC RECEPTOR 60A"/>
    <property type="match status" value="1"/>
</dbReference>
<keyword evidence="10" id="KW-0732">Signal</keyword>
<dbReference type="Gene3D" id="1.10.287.70">
    <property type="match status" value="1"/>
</dbReference>
<dbReference type="InterPro" id="IPR001320">
    <property type="entry name" value="Iontro_rcpt_C"/>
</dbReference>
<evidence type="ECO:0000256" key="3">
    <source>
        <dbReference type="ARBA" id="ARBA00022475"/>
    </source>
</evidence>
<evidence type="ECO:0000256" key="9">
    <source>
        <dbReference type="SAM" id="Phobius"/>
    </source>
</evidence>
<evidence type="ECO:0000313" key="13">
    <source>
        <dbReference type="EMBL" id="KAK6640765.1"/>
    </source>
</evidence>
<keyword evidence="14" id="KW-1185">Reference proteome</keyword>
<feature type="signal peptide" evidence="10">
    <location>
        <begin position="1"/>
        <end position="16"/>
    </location>
</feature>
<feature type="domain" description="Ionotropic receptor 75a N-terminal" evidence="12">
    <location>
        <begin position="70"/>
        <end position="204"/>
    </location>
</feature>
<feature type="chain" id="PRO_5046733618" evidence="10">
    <location>
        <begin position="17"/>
        <end position="622"/>
    </location>
</feature>
<dbReference type="InterPro" id="IPR052192">
    <property type="entry name" value="Insect_Ionotropic_Sensory_Rcpt"/>
</dbReference>
<evidence type="ECO:0000256" key="8">
    <source>
        <dbReference type="ARBA" id="ARBA00023180"/>
    </source>
</evidence>
<sequence length="622" mass="72805">MKRILLLLLVTSSIVGHEYTTYEVEIIFSLAKHLTAFFCIFEKGEDKGIHQLIYRKTYPAMHGIFSAALSYFEIVDLINQRQHFVKYGGRTLVVLKMNNETLWALQKLSQREHLNSLVIWVLFSKRRFYWNEFRDIYIPFDCQFLYVQHHADDVFSIVEMYNVAKNSKLETFDLGTWTPEKGLEVNNTPLFLRRDNLKGHSFVALINKNPPFVDIKRSVSGRPVFSGYFFLIWMELQRCLNFKTEFPEGLFDKDPRRTLRKREADFAVTRIAYGSRNSQYMDFSQPILEADFFAFGHRREGELDWDSYLKPFSTGTWIINLIWMMMSSLTLAIFYRIAWCAGTSEREAMHFRFTLSESTLTVFRAVCMQGSDVMPKSYSCRLIFLSIYVTALVVSSAFSAALFSLLTVPQPKSHFNSLSELFNNRTYEIAFPYDLNFQKSLETLTDFVWTSPNTLKERIMESNFKLHLSAAEGLQRICEDKFLIFIYDLPNVLNLMQNMTTYCREKIVPLDRSLFKEYVAFGFRKNTPYRKLFSIHMNRLKHQGVIQRMFRHSWPPPIPVIPTQWVEATVSDISPIICLFAVGTLFGVLVLFIEKLIAFVRSQRNKFAGGVPDEEFTLFYHE</sequence>
<evidence type="ECO:0000256" key="7">
    <source>
        <dbReference type="ARBA" id="ARBA00023170"/>
    </source>
</evidence>
<comment type="caution">
    <text evidence="13">The sequence shown here is derived from an EMBL/GenBank/DDBJ whole genome shotgun (WGS) entry which is preliminary data.</text>
</comment>
<comment type="similarity">
    <text evidence="2">Belongs to the glutamate-gated ion channel (TC 1.A.10.1) family.</text>
</comment>
<dbReference type="Pfam" id="PF00060">
    <property type="entry name" value="Lig_chan"/>
    <property type="match status" value="1"/>
</dbReference>
<evidence type="ECO:0000259" key="12">
    <source>
        <dbReference type="Pfam" id="PF24576"/>
    </source>
</evidence>
<comment type="subcellular location">
    <subcellularLocation>
        <location evidence="1">Cell membrane</location>
        <topology evidence="1">Multi-pass membrane protein</topology>
    </subcellularLocation>
</comment>
<dbReference type="EMBL" id="JAWJWF010000001">
    <property type="protein sequence ID" value="KAK6640765.1"/>
    <property type="molecule type" value="Genomic_DNA"/>
</dbReference>
<feature type="transmembrane region" description="Helical" evidence="9">
    <location>
        <begin position="382"/>
        <end position="406"/>
    </location>
</feature>
<keyword evidence="5 9" id="KW-1133">Transmembrane helix</keyword>
<keyword evidence="6 9" id="KW-0472">Membrane</keyword>
<evidence type="ECO:0000256" key="10">
    <source>
        <dbReference type="SAM" id="SignalP"/>
    </source>
</evidence>
<evidence type="ECO:0000259" key="11">
    <source>
        <dbReference type="Pfam" id="PF00060"/>
    </source>
</evidence>
<keyword evidence="7" id="KW-0675">Receptor</keyword>
<dbReference type="PANTHER" id="PTHR42643">
    <property type="entry name" value="IONOTROPIC RECEPTOR 20A-RELATED"/>
    <property type="match status" value="1"/>
</dbReference>
<dbReference type="Proteomes" id="UP001359485">
    <property type="component" value="Unassembled WGS sequence"/>
</dbReference>
<keyword evidence="4 9" id="KW-0812">Transmembrane</keyword>
<evidence type="ECO:0000256" key="5">
    <source>
        <dbReference type="ARBA" id="ARBA00022989"/>
    </source>
</evidence>
<name>A0ABR1BDG9_POLSC</name>
<feature type="domain" description="Ionotropic glutamate receptor C-terminal" evidence="11">
    <location>
        <begin position="315"/>
        <end position="451"/>
    </location>
</feature>
<gene>
    <name evidence="13" type="ORF">RUM44_012462</name>
</gene>
<evidence type="ECO:0000313" key="14">
    <source>
        <dbReference type="Proteomes" id="UP001359485"/>
    </source>
</evidence>
<feature type="transmembrane region" description="Helical" evidence="9">
    <location>
        <begin position="573"/>
        <end position="593"/>
    </location>
</feature>
<organism evidence="13 14">
    <name type="scientific">Polyplax serrata</name>
    <name type="common">Common mouse louse</name>
    <dbReference type="NCBI Taxonomy" id="468196"/>
    <lineage>
        <taxon>Eukaryota</taxon>
        <taxon>Metazoa</taxon>
        <taxon>Ecdysozoa</taxon>
        <taxon>Arthropoda</taxon>
        <taxon>Hexapoda</taxon>
        <taxon>Insecta</taxon>
        <taxon>Pterygota</taxon>
        <taxon>Neoptera</taxon>
        <taxon>Paraneoptera</taxon>
        <taxon>Psocodea</taxon>
        <taxon>Troctomorpha</taxon>
        <taxon>Phthiraptera</taxon>
        <taxon>Anoplura</taxon>
        <taxon>Polyplacidae</taxon>
        <taxon>Polyplax</taxon>
    </lineage>
</organism>
<dbReference type="Gene3D" id="3.40.190.10">
    <property type="entry name" value="Periplasmic binding protein-like II"/>
    <property type="match status" value="1"/>
</dbReference>
<reference evidence="13 14" key="1">
    <citation type="submission" date="2023-09" db="EMBL/GenBank/DDBJ databases">
        <title>Genomes of two closely related lineages of the louse Polyplax serrata with different host specificities.</title>
        <authorList>
            <person name="Martinu J."/>
            <person name="Tarabai H."/>
            <person name="Stefka J."/>
            <person name="Hypsa V."/>
        </authorList>
    </citation>
    <scope>NUCLEOTIDE SEQUENCE [LARGE SCALE GENOMIC DNA]</scope>
    <source>
        <strain evidence="13">98ZLc_SE</strain>
    </source>
</reference>
<evidence type="ECO:0000256" key="4">
    <source>
        <dbReference type="ARBA" id="ARBA00022692"/>
    </source>
</evidence>
<protein>
    <submittedName>
        <fullName evidence="13">Uncharacterized protein</fullName>
    </submittedName>
</protein>
<keyword evidence="3" id="KW-1003">Cell membrane</keyword>
<proteinExistence type="inferred from homology"/>
<dbReference type="InterPro" id="IPR057074">
    <property type="entry name" value="IR75A_N"/>
</dbReference>
<feature type="transmembrane region" description="Helical" evidence="9">
    <location>
        <begin position="317"/>
        <end position="339"/>
    </location>
</feature>
<dbReference type="SUPFAM" id="SSF53850">
    <property type="entry name" value="Periplasmic binding protein-like II"/>
    <property type="match status" value="1"/>
</dbReference>
<keyword evidence="8" id="KW-0325">Glycoprotein</keyword>